<reference evidence="1" key="1">
    <citation type="submission" date="2019-05" db="EMBL/GenBank/DDBJ databases">
        <title>The de novo reference genome and transcriptome assemblies of the wild tomato species Solanum chilense.</title>
        <authorList>
            <person name="Stam R."/>
            <person name="Nosenko T."/>
            <person name="Hoerger A.C."/>
            <person name="Stephan W."/>
            <person name="Seidel M.A."/>
            <person name="Kuhn J.M.M."/>
            <person name="Haberer G."/>
            <person name="Tellier A."/>
        </authorList>
    </citation>
    <scope>NUCLEOTIDE SEQUENCE</scope>
    <source>
        <tissue evidence="1">Mature leaves</tissue>
    </source>
</reference>
<protein>
    <submittedName>
        <fullName evidence="1">Uncharacterized protein</fullName>
    </submittedName>
</protein>
<gene>
    <name evidence="1" type="ORF">EJD97_005254</name>
</gene>
<accession>A0A6N2CDQ2</accession>
<comment type="caution">
    <text evidence="1">The sequence shown here is derived from an EMBL/GenBank/DDBJ whole genome shotgun (WGS) entry which is preliminary data.</text>
</comment>
<dbReference type="EMBL" id="RXGB01000177">
    <property type="protein sequence ID" value="TMX04726.1"/>
    <property type="molecule type" value="Genomic_DNA"/>
</dbReference>
<evidence type="ECO:0000313" key="1">
    <source>
        <dbReference type="EMBL" id="TMX04726.1"/>
    </source>
</evidence>
<name>A0A6N2CDQ2_SOLCI</name>
<sequence>MIKVGSRVGSKFKVVFKSQGDASGTLSSLVSFFRVEVRYKVKFVNFSQVRSGSSFDWVLGLGSSSGVGRVWVVSQVSRSGPSLRSSVGSLSRG</sequence>
<dbReference type="AlphaFoldDB" id="A0A6N2CDQ2"/>
<proteinExistence type="predicted"/>
<organism evidence="1">
    <name type="scientific">Solanum chilense</name>
    <name type="common">Tomato</name>
    <name type="synonym">Lycopersicon chilense</name>
    <dbReference type="NCBI Taxonomy" id="4083"/>
    <lineage>
        <taxon>Eukaryota</taxon>
        <taxon>Viridiplantae</taxon>
        <taxon>Streptophyta</taxon>
        <taxon>Embryophyta</taxon>
        <taxon>Tracheophyta</taxon>
        <taxon>Spermatophyta</taxon>
        <taxon>Magnoliopsida</taxon>
        <taxon>eudicotyledons</taxon>
        <taxon>Gunneridae</taxon>
        <taxon>Pentapetalae</taxon>
        <taxon>asterids</taxon>
        <taxon>lamiids</taxon>
        <taxon>Solanales</taxon>
        <taxon>Solanaceae</taxon>
        <taxon>Solanoideae</taxon>
        <taxon>Solaneae</taxon>
        <taxon>Solanum</taxon>
        <taxon>Solanum subgen. Lycopersicon</taxon>
    </lineage>
</organism>